<dbReference type="InterPro" id="IPR050570">
    <property type="entry name" value="Cell_wall_metabolism_enzyme"/>
</dbReference>
<dbReference type="CDD" id="cd12797">
    <property type="entry name" value="M23_peptidase"/>
    <property type="match status" value="1"/>
</dbReference>
<organism evidence="4 5">
    <name type="scientific">Amnibacterium flavum</name>
    <dbReference type="NCBI Taxonomy" id="2173173"/>
    <lineage>
        <taxon>Bacteria</taxon>
        <taxon>Bacillati</taxon>
        <taxon>Actinomycetota</taxon>
        <taxon>Actinomycetes</taxon>
        <taxon>Micrococcales</taxon>
        <taxon>Microbacteriaceae</taxon>
        <taxon>Amnibacterium</taxon>
    </lineage>
</organism>
<keyword evidence="2" id="KW-0812">Transmembrane</keyword>
<evidence type="ECO:0000256" key="2">
    <source>
        <dbReference type="SAM" id="Phobius"/>
    </source>
</evidence>
<reference evidence="4 5" key="1">
    <citation type="submission" date="2018-05" db="EMBL/GenBank/DDBJ databases">
        <title>Amnibacterium sp. M8JJ-5, whole genome shotgun sequence.</title>
        <authorList>
            <person name="Tuo L."/>
        </authorList>
    </citation>
    <scope>NUCLEOTIDE SEQUENCE [LARGE SCALE GENOMIC DNA]</scope>
    <source>
        <strain evidence="4 5">M8JJ-5</strain>
    </source>
</reference>
<dbReference type="Gene3D" id="2.70.70.10">
    <property type="entry name" value="Glucose Permease (Domain IIA)"/>
    <property type="match status" value="1"/>
</dbReference>
<feature type="domain" description="M23ase beta-sheet core" evidence="3">
    <location>
        <begin position="150"/>
        <end position="251"/>
    </location>
</feature>
<dbReference type="SUPFAM" id="SSF51261">
    <property type="entry name" value="Duplicated hybrid motif"/>
    <property type="match status" value="1"/>
</dbReference>
<evidence type="ECO:0000313" key="5">
    <source>
        <dbReference type="Proteomes" id="UP000244893"/>
    </source>
</evidence>
<dbReference type="PANTHER" id="PTHR21666:SF289">
    <property type="entry name" value="L-ALA--D-GLU ENDOPEPTIDASE"/>
    <property type="match status" value="1"/>
</dbReference>
<sequence>MTGIPASRAARRIQAEAVRRPLPPRRRRFVGPIATFATMLTVAAMTVVTSVPANALLTADDLQQGNLGTVQARGSQTLTSAGAQAADATISRDSYAVTDAEENALASRFGNVGTFTNNPDAPIQWPFAVGVPISSGYGYRPDQPAGAKPFHEGTDFNPGAGAPIQSIAAGVVRQVVESDSGLGVHVVIEHEIDGQTMTSTYAHMQFGSVAVSEGQTIDVGDRIGLVGSTGQATGPHLHLEIHMADGTAVDPYLWLVAHAG</sequence>
<comment type="caution">
    <text evidence="4">The sequence shown here is derived from an EMBL/GenBank/DDBJ whole genome shotgun (WGS) entry which is preliminary data.</text>
</comment>
<evidence type="ECO:0000256" key="1">
    <source>
        <dbReference type="ARBA" id="ARBA00022729"/>
    </source>
</evidence>
<dbReference type="Proteomes" id="UP000244893">
    <property type="component" value="Unassembled WGS sequence"/>
</dbReference>
<keyword evidence="2" id="KW-0472">Membrane</keyword>
<feature type="transmembrane region" description="Helical" evidence="2">
    <location>
        <begin position="29"/>
        <end position="48"/>
    </location>
</feature>
<dbReference type="Pfam" id="PF01551">
    <property type="entry name" value="Peptidase_M23"/>
    <property type="match status" value="1"/>
</dbReference>
<dbReference type="AlphaFoldDB" id="A0A2V1HY16"/>
<proteinExistence type="predicted"/>
<gene>
    <name evidence="4" type="ORF">DDQ50_03770</name>
</gene>
<protein>
    <recommendedName>
        <fullName evidence="3">M23ase beta-sheet core domain-containing protein</fullName>
    </recommendedName>
</protein>
<evidence type="ECO:0000313" key="4">
    <source>
        <dbReference type="EMBL" id="PVZ95617.1"/>
    </source>
</evidence>
<dbReference type="GO" id="GO:0004222">
    <property type="term" value="F:metalloendopeptidase activity"/>
    <property type="evidence" value="ECO:0007669"/>
    <property type="project" value="TreeGrafter"/>
</dbReference>
<keyword evidence="1" id="KW-0732">Signal</keyword>
<evidence type="ECO:0000259" key="3">
    <source>
        <dbReference type="Pfam" id="PF01551"/>
    </source>
</evidence>
<accession>A0A2V1HY16</accession>
<dbReference type="InterPro" id="IPR011055">
    <property type="entry name" value="Dup_hybrid_motif"/>
</dbReference>
<name>A0A2V1HY16_9MICO</name>
<keyword evidence="2" id="KW-1133">Transmembrane helix</keyword>
<dbReference type="OrthoDB" id="1099523at2"/>
<dbReference type="EMBL" id="QEOP01000001">
    <property type="protein sequence ID" value="PVZ95617.1"/>
    <property type="molecule type" value="Genomic_DNA"/>
</dbReference>
<keyword evidence="5" id="KW-1185">Reference proteome</keyword>
<dbReference type="PANTHER" id="PTHR21666">
    <property type="entry name" value="PEPTIDASE-RELATED"/>
    <property type="match status" value="1"/>
</dbReference>
<dbReference type="RefSeq" id="WP_116755352.1">
    <property type="nucleotide sequence ID" value="NZ_JBHUEX010000001.1"/>
</dbReference>
<dbReference type="InterPro" id="IPR016047">
    <property type="entry name" value="M23ase_b-sheet_dom"/>
</dbReference>